<dbReference type="RefSeq" id="WP_051524962.1">
    <property type="nucleotide sequence ID" value="NZ_CP027569.1"/>
</dbReference>
<proteinExistence type="predicted"/>
<dbReference type="OrthoDB" id="3196385at2"/>
<sequence length="570" mass="61600">MDNILHQKSRLKEQLQHSSQDNKSKVNPAPIAGEFTGTVESAAHTEQLLRFNAHQGHGFAAEQANDLLDTLHGSDASILGNDNAKNGADRMVDGLLIQTKYCQTAQASVDAAFNQQTKLYRYIDKNGVPMQLEVPSDQYDAAIQIMRKKIAAGQVPGVTDPNDAVNLVRKGNVTYQTACNIAKAGTVDSLAFDAAHGSVVAVSTFGISALITFAHSLWSGKNVEDAIDASMYVGLKMGGSAFLSTVIASQITRTGLSAAIQQPLIGVIKALPSGVRKSMVSVMKDGAFLYGRGTAGNLAKLWSSNIITSVAFTLVLSASDIMHFFSGKISGKQLFKNITNLAAGMGGAYGGAALGSVFGPIGTVAGGFAGGVVASAASSSILNHFIEDDAVAMVKILNDCFVVLAQEYLLNEEEVNLVLEDLQVQLVHEKLLEMFASKNRKAYADELLRNIIEKIIRMRAHIFLPPDDEFLAGINRILALGKNPEALKEHLIGKKVDAVAVGKKLLNRDISKHAADKAWYATKQMNLVNMQQEMCLTKMKIDEQNHRAKIKEQREEMNQIMNAIKEMLEE</sequence>
<evidence type="ECO:0000313" key="2">
    <source>
        <dbReference type="EMBL" id="AVO27789.1"/>
    </source>
</evidence>
<protein>
    <submittedName>
        <fullName evidence="2">Uncharacterized protein</fullName>
    </submittedName>
</protein>
<gene>
    <name evidence="2" type="ORF">C6Y28_09265</name>
</gene>
<keyword evidence="1" id="KW-0175">Coiled coil</keyword>
<reference evidence="2 3" key="1">
    <citation type="journal article" date="2018" name="Genome Announc.">
        <title>Complete genomes of two Megasphaera elsdenii strains, NCIMB 702410 and ATCC 25940.</title>
        <authorList>
            <person name="Hatmaker E.A."/>
            <person name="O'Dell K."/>
            <person name="Riley L.A."/>
            <person name="Klingeman D.M."/>
            <person name="Guss A.M."/>
        </authorList>
    </citation>
    <scope>NUCLEOTIDE SEQUENCE [LARGE SCALE GENOMIC DNA]</scope>
    <source>
        <strain evidence="2 3">NCIMB702410</strain>
    </source>
</reference>
<accession>A0A2S0M8R9</accession>
<evidence type="ECO:0000313" key="3">
    <source>
        <dbReference type="Proteomes" id="UP000238358"/>
    </source>
</evidence>
<dbReference type="AlphaFoldDB" id="A0A2S0M8R9"/>
<dbReference type="EMBL" id="CP027569">
    <property type="protein sequence ID" value="AVO27789.1"/>
    <property type="molecule type" value="Genomic_DNA"/>
</dbReference>
<dbReference type="Proteomes" id="UP000238358">
    <property type="component" value="Chromosome"/>
</dbReference>
<feature type="coiled-coil region" evidence="1">
    <location>
        <begin position="536"/>
        <end position="570"/>
    </location>
</feature>
<organism evidence="2 3">
    <name type="scientific">Megasphaera elsdenii</name>
    <dbReference type="NCBI Taxonomy" id="907"/>
    <lineage>
        <taxon>Bacteria</taxon>
        <taxon>Bacillati</taxon>
        <taxon>Bacillota</taxon>
        <taxon>Negativicutes</taxon>
        <taxon>Veillonellales</taxon>
        <taxon>Veillonellaceae</taxon>
        <taxon>Megasphaera</taxon>
    </lineage>
</organism>
<evidence type="ECO:0000256" key="1">
    <source>
        <dbReference type="SAM" id="Coils"/>
    </source>
</evidence>
<name>A0A2S0M8R9_MEGEL</name>